<sequence>MVTTSPLQPARPASASCRSPRPSVTRRPAQAAAEESWKRSELVVTDTHVAPPPSFPTPFVKLDGTTGLKEQSVAAHPHTHTRTRTRTNQCSLHHFLLL</sequence>
<accession>A0A5B7F7I0</accession>
<keyword evidence="3" id="KW-1185">Reference proteome</keyword>
<gene>
    <name evidence="2" type="ORF">E2C01_035134</name>
</gene>
<reference evidence="2 3" key="1">
    <citation type="submission" date="2019-05" db="EMBL/GenBank/DDBJ databases">
        <title>Another draft genome of Portunus trituberculatus and its Hox gene families provides insights of decapod evolution.</title>
        <authorList>
            <person name="Jeong J.-H."/>
            <person name="Song I."/>
            <person name="Kim S."/>
            <person name="Choi T."/>
            <person name="Kim D."/>
            <person name="Ryu S."/>
            <person name="Kim W."/>
        </authorList>
    </citation>
    <scope>NUCLEOTIDE SEQUENCE [LARGE SCALE GENOMIC DNA]</scope>
    <source>
        <tissue evidence="2">Muscle</tissue>
    </source>
</reference>
<feature type="compositionally biased region" description="Low complexity" evidence="1">
    <location>
        <begin position="10"/>
        <end position="23"/>
    </location>
</feature>
<evidence type="ECO:0000256" key="1">
    <source>
        <dbReference type="SAM" id="MobiDB-lite"/>
    </source>
</evidence>
<feature type="region of interest" description="Disordered" evidence="1">
    <location>
        <begin position="1"/>
        <end position="39"/>
    </location>
</feature>
<comment type="caution">
    <text evidence="2">The sequence shown here is derived from an EMBL/GenBank/DDBJ whole genome shotgun (WGS) entry which is preliminary data.</text>
</comment>
<evidence type="ECO:0000313" key="3">
    <source>
        <dbReference type="Proteomes" id="UP000324222"/>
    </source>
</evidence>
<dbReference type="AlphaFoldDB" id="A0A5B7F7I0"/>
<protein>
    <submittedName>
        <fullName evidence="2">Uncharacterized protein</fullName>
    </submittedName>
</protein>
<dbReference type="EMBL" id="VSRR010005093">
    <property type="protein sequence ID" value="MPC41535.1"/>
    <property type="molecule type" value="Genomic_DNA"/>
</dbReference>
<proteinExistence type="predicted"/>
<evidence type="ECO:0000313" key="2">
    <source>
        <dbReference type="EMBL" id="MPC41535.1"/>
    </source>
</evidence>
<organism evidence="2 3">
    <name type="scientific">Portunus trituberculatus</name>
    <name type="common">Swimming crab</name>
    <name type="synonym">Neptunus trituberculatus</name>
    <dbReference type="NCBI Taxonomy" id="210409"/>
    <lineage>
        <taxon>Eukaryota</taxon>
        <taxon>Metazoa</taxon>
        <taxon>Ecdysozoa</taxon>
        <taxon>Arthropoda</taxon>
        <taxon>Crustacea</taxon>
        <taxon>Multicrustacea</taxon>
        <taxon>Malacostraca</taxon>
        <taxon>Eumalacostraca</taxon>
        <taxon>Eucarida</taxon>
        <taxon>Decapoda</taxon>
        <taxon>Pleocyemata</taxon>
        <taxon>Brachyura</taxon>
        <taxon>Eubrachyura</taxon>
        <taxon>Portunoidea</taxon>
        <taxon>Portunidae</taxon>
        <taxon>Portuninae</taxon>
        <taxon>Portunus</taxon>
    </lineage>
</organism>
<dbReference type="Proteomes" id="UP000324222">
    <property type="component" value="Unassembled WGS sequence"/>
</dbReference>
<name>A0A5B7F7I0_PORTR</name>